<gene>
    <name evidence="9" type="ORF">JCM9140_3897</name>
</gene>
<keyword evidence="2" id="KW-1003">Cell membrane</keyword>
<feature type="transmembrane region" description="Helical" evidence="7">
    <location>
        <begin position="393"/>
        <end position="417"/>
    </location>
</feature>
<evidence type="ECO:0000256" key="4">
    <source>
        <dbReference type="ARBA" id="ARBA00022692"/>
    </source>
</evidence>
<evidence type="ECO:0000256" key="6">
    <source>
        <dbReference type="ARBA" id="ARBA00023136"/>
    </source>
</evidence>
<dbReference type="InterPro" id="IPR010656">
    <property type="entry name" value="DctM"/>
</dbReference>
<dbReference type="EMBL" id="BAUT01000062">
    <property type="protein sequence ID" value="GAE27740.1"/>
    <property type="molecule type" value="Genomic_DNA"/>
</dbReference>
<comment type="subcellular location">
    <subcellularLocation>
        <location evidence="1">Cell inner membrane</location>
        <topology evidence="1">Multi-pass membrane protein</topology>
    </subcellularLocation>
</comment>
<evidence type="ECO:0000313" key="9">
    <source>
        <dbReference type="EMBL" id="GAE27740.1"/>
    </source>
</evidence>
<feature type="transmembrane region" description="Helical" evidence="7">
    <location>
        <begin position="75"/>
        <end position="93"/>
    </location>
</feature>
<dbReference type="STRING" id="1236970.JCM9140_3897"/>
<feature type="domain" description="TRAP C4-dicarboxylate transport system permease DctM subunit" evidence="8">
    <location>
        <begin position="6"/>
        <end position="413"/>
    </location>
</feature>
<evidence type="ECO:0000256" key="7">
    <source>
        <dbReference type="SAM" id="Phobius"/>
    </source>
</evidence>
<reference evidence="9" key="1">
    <citation type="journal article" date="2014" name="Genome Announc.">
        <title>Draft Genome Sequences of Three Alkaliphilic Bacillus Strains, Bacillus wakoensis JCM 9140T, Bacillus akibai JCM 9157T, and Bacillus hemicellulosilyticus JCM 9152T.</title>
        <authorList>
            <person name="Yuki M."/>
            <person name="Oshima K."/>
            <person name="Suda W."/>
            <person name="Oshida Y."/>
            <person name="Kitamura K."/>
            <person name="Iida T."/>
            <person name="Hattori M."/>
            <person name="Ohkuma M."/>
        </authorList>
    </citation>
    <scope>NUCLEOTIDE SEQUENCE [LARGE SCALE GENOMIC DNA]</scope>
    <source>
        <strain evidence="9">JCM 9140</strain>
    </source>
</reference>
<dbReference type="GO" id="GO:0022857">
    <property type="term" value="F:transmembrane transporter activity"/>
    <property type="evidence" value="ECO:0007669"/>
    <property type="project" value="TreeGrafter"/>
</dbReference>
<evidence type="ECO:0000256" key="1">
    <source>
        <dbReference type="ARBA" id="ARBA00004429"/>
    </source>
</evidence>
<proteinExistence type="predicted"/>
<protein>
    <submittedName>
        <fullName evidence="9">TRAP-type C4-dicarboxylate transport system</fullName>
    </submittedName>
</protein>
<sequence length="423" mass="45383">MLLLFSVFLILLLLNIPIVVVIGISSLAYLFLNDIPPLLIGQRITTSLLSFPLLAIPFFILLAEVLNHGGATQRLMRLVVSIVGFIRGGLGLANVGISMLFSGISGTALADTSGLGSTLIPSMKKQGYSSKYAAAVTAASSTVGPIIPPSVPLIIAGVIAGLSIYDLFLAGAIPGLLMGFAMMVTAYIIALKRKYPRSNRFETKEVWASLKGCIWEISLIIFILYGILGGVFTATEAGAMGVIYALFLGFVVRRELTFKKLYRACVETTALSGIVLIIVGFASTFGWIIAMERFPELFSEWILAITVVPILALLLVNLVLLVIGAVMETTAALIIVLPTLLLLGSSIGVDPIQMTIIVVLNLILGLLTPPIGMALYIVSSISKEKIGAIVKEVFPFFIANLFVLLLVIMFPKISLWLPTLLNR</sequence>
<feature type="transmembrane region" description="Helical" evidence="7">
    <location>
        <begin position="301"/>
        <end position="323"/>
    </location>
</feature>
<keyword evidence="3" id="KW-0997">Cell inner membrane</keyword>
<dbReference type="GO" id="GO:0005886">
    <property type="term" value="C:plasma membrane"/>
    <property type="evidence" value="ECO:0007669"/>
    <property type="project" value="UniProtKB-SubCell"/>
</dbReference>
<evidence type="ECO:0000313" key="10">
    <source>
        <dbReference type="Proteomes" id="UP000018890"/>
    </source>
</evidence>
<keyword evidence="5 7" id="KW-1133">Transmembrane helix</keyword>
<feature type="transmembrane region" description="Helical" evidence="7">
    <location>
        <begin position="44"/>
        <end position="63"/>
    </location>
</feature>
<feature type="transmembrane region" description="Helical" evidence="7">
    <location>
        <begin position="238"/>
        <end position="256"/>
    </location>
</feature>
<keyword evidence="10" id="KW-1185">Reference proteome</keyword>
<dbReference type="NCBIfam" id="TIGR00786">
    <property type="entry name" value="dctM"/>
    <property type="match status" value="1"/>
</dbReference>
<evidence type="ECO:0000259" key="8">
    <source>
        <dbReference type="Pfam" id="PF06808"/>
    </source>
</evidence>
<name>W4Q6Z5_9BACI</name>
<dbReference type="InterPro" id="IPR004681">
    <property type="entry name" value="TRAP_DctM"/>
</dbReference>
<keyword evidence="6 7" id="KW-0472">Membrane</keyword>
<evidence type="ECO:0000256" key="2">
    <source>
        <dbReference type="ARBA" id="ARBA00022475"/>
    </source>
</evidence>
<evidence type="ECO:0000256" key="5">
    <source>
        <dbReference type="ARBA" id="ARBA00022989"/>
    </source>
</evidence>
<accession>W4Q6Z5</accession>
<feature type="transmembrane region" description="Helical" evidence="7">
    <location>
        <begin position="7"/>
        <end position="32"/>
    </location>
</feature>
<dbReference type="AlphaFoldDB" id="W4Q6Z5"/>
<dbReference type="RefSeq" id="WP_034749405.1">
    <property type="nucleotide sequence ID" value="NZ_BAUT01000062.1"/>
</dbReference>
<keyword evidence="4 7" id="KW-0812">Transmembrane</keyword>
<organism evidence="9 10">
    <name type="scientific">Halalkalibacter wakoensis JCM 9140</name>
    <dbReference type="NCBI Taxonomy" id="1236970"/>
    <lineage>
        <taxon>Bacteria</taxon>
        <taxon>Bacillati</taxon>
        <taxon>Bacillota</taxon>
        <taxon>Bacilli</taxon>
        <taxon>Bacillales</taxon>
        <taxon>Bacillaceae</taxon>
        <taxon>Halalkalibacter</taxon>
    </lineage>
</organism>
<dbReference type="Pfam" id="PF06808">
    <property type="entry name" value="DctM"/>
    <property type="match status" value="1"/>
</dbReference>
<evidence type="ECO:0000256" key="3">
    <source>
        <dbReference type="ARBA" id="ARBA00022519"/>
    </source>
</evidence>
<dbReference type="Proteomes" id="UP000018890">
    <property type="component" value="Unassembled WGS sequence"/>
</dbReference>
<dbReference type="PIRSF" id="PIRSF006066">
    <property type="entry name" value="HI0050"/>
    <property type="match status" value="1"/>
</dbReference>
<comment type="caution">
    <text evidence="9">The sequence shown here is derived from an EMBL/GenBank/DDBJ whole genome shotgun (WGS) entry which is preliminary data.</text>
</comment>
<feature type="transmembrane region" description="Helical" evidence="7">
    <location>
        <begin position="168"/>
        <end position="191"/>
    </location>
</feature>
<feature type="transmembrane region" description="Helical" evidence="7">
    <location>
        <begin position="212"/>
        <end position="232"/>
    </location>
</feature>
<dbReference type="PANTHER" id="PTHR33362">
    <property type="entry name" value="SIALIC ACID TRAP TRANSPORTER PERMEASE PROTEIN SIAT-RELATED"/>
    <property type="match status" value="1"/>
</dbReference>
<feature type="transmembrane region" description="Helical" evidence="7">
    <location>
        <begin position="330"/>
        <end position="349"/>
    </location>
</feature>
<feature type="transmembrane region" description="Helical" evidence="7">
    <location>
        <begin position="268"/>
        <end position="289"/>
    </location>
</feature>
<dbReference type="OrthoDB" id="9785600at2"/>
<feature type="transmembrane region" description="Helical" evidence="7">
    <location>
        <begin position="355"/>
        <end position="381"/>
    </location>
</feature>